<sequence>MLIEGAMILTWLSAGAAVGSLLTYRFVNGTLNQEMEEKLRSSVVENEALSRTNSIYRERIEQLENTLFSNEKYLEMAGEIERLSAENFKLRGRLRDLACLVEAEKKKTTWERVEQLEKSVLDMRRRMENGQYRPEVIYPVGFLPARSEIAATVEEPATVEKPGPEKPKKWASILRARKL</sequence>
<dbReference type="AlphaFoldDB" id="A0A5S4ZTK1"/>
<dbReference type="Proteomes" id="UP000323166">
    <property type="component" value="Unassembled WGS sequence"/>
</dbReference>
<accession>A0A5S4ZTK1</accession>
<dbReference type="RefSeq" id="WP_166511426.1">
    <property type="nucleotide sequence ID" value="NZ_VNHM01000006.1"/>
</dbReference>
<protein>
    <submittedName>
        <fullName evidence="2">Uncharacterized protein</fullName>
    </submittedName>
</protein>
<comment type="caution">
    <text evidence="2">The sequence shown here is derived from an EMBL/GenBank/DDBJ whole genome shotgun (WGS) entry which is preliminary data.</text>
</comment>
<evidence type="ECO:0000256" key="1">
    <source>
        <dbReference type="SAM" id="Coils"/>
    </source>
</evidence>
<dbReference type="EMBL" id="VNHM01000006">
    <property type="protein sequence ID" value="TYO96014.1"/>
    <property type="molecule type" value="Genomic_DNA"/>
</dbReference>
<keyword evidence="3" id="KW-1185">Reference proteome</keyword>
<evidence type="ECO:0000313" key="2">
    <source>
        <dbReference type="EMBL" id="TYO96014.1"/>
    </source>
</evidence>
<name>A0A5S4ZTK1_9FIRM</name>
<keyword evidence="1" id="KW-0175">Coiled coil</keyword>
<proteinExistence type="predicted"/>
<gene>
    <name evidence="2" type="ORF">LX24_01404</name>
</gene>
<reference evidence="2 3" key="1">
    <citation type="submission" date="2019-07" db="EMBL/GenBank/DDBJ databases">
        <title>Genomic Encyclopedia of Type Strains, Phase I: the one thousand microbial genomes (KMG-I) project.</title>
        <authorList>
            <person name="Kyrpides N."/>
        </authorList>
    </citation>
    <scope>NUCLEOTIDE SEQUENCE [LARGE SCALE GENOMIC DNA]</scope>
    <source>
        <strain evidence="2 3">DSM 6562</strain>
    </source>
</reference>
<evidence type="ECO:0000313" key="3">
    <source>
        <dbReference type="Proteomes" id="UP000323166"/>
    </source>
</evidence>
<organism evidence="2 3">
    <name type="scientific">Desulfallas thermosapovorans DSM 6562</name>
    <dbReference type="NCBI Taxonomy" id="1121431"/>
    <lineage>
        <taxon>Bacteria</taxon>
        <taxon>Bacillati</taxon>
        <taxon>Bacillota</taxon>
        <taxon>Clostridia</taxon>
        <taxon>Eubacteriales</taxon>
        <taxon>Desulfallaceae</taxon>
        <taxon>Desulfallas</taxon>
    </lineage>
</organism>
<feature type="coiled-coil region" evidence="1">
    <location>
        <begin position="32"/>
        <end position="66"/>
    </location>
</feature>